<gene>
    <name evidence="7" type="ORF">L1785_20435</name>
</gene>
<dbReference type="InterPro" id="IPR014016">
    <property type="entry name" value="UvrD-like_ATP-bd"/>
</dbReference>
<dbReference type="InterPro" id="IPR000212">
    <property type="entry name" value="DNA_helicase_UvrD/REP"/>
</dbReference>
<dbReference type="RefSeq" id="WP_236091147.1">
    <property type="nucleotide sequence ID" value="NZ_JAKGSG010000058.1"/>
</dbReference>
<accession>A0AA41QJR6</accession>
<dbReference type="Proteomes" id="UP001165405">
    <property type="component" value="Unassembled WGS sequence"/>
</dbReference>
<evidence type="ECO:0000256" key="3">
    <source>
        <dbReference type="ARBA" id="ARBA00022806"/>
    </source>
</evidence>
<feature type="binding site" evidence="5">
    <location>
        <begin position="200"/>
        <end position="207"/>
    </location>
    <ligand>
        <name>ATP</name>
        <dbReference type="ChEBI" id="CHEBI:30616"/>
    </ligand>
</feature>
<protein>
    <submittedName>
        <fullName evidence="7">AAA family ATPase</fullName>
    </submittedName>
</protein>
<dbReference type="GO" id="GO:0005829">
    <property type="term" value="C:cytosol"/>
    <property type="evidence" value="ECO:0007669"/>
    <property type="project" value="TreeGrafter"/>
</dbReference>
<organism evidence="7 8">
    <name type="scientific">Antribacter soli</name>
    <dbReference type="NCBI Taxonomy" id="2910976"/>
    <lineage>
        <taxon>Bacteria</taxon>
        <taxon>Bacillati</taxon>
        <taxon>Actinomycetota</taxon>
        <taxon>Actinomycetes</taxon>
        <taxon>Micrococcales</taxon>
        <taxon>Promicromonosporaceae</taxon>
        <taxon>Antribacter</taxon>
    </lineage>
</organism>
<evidence type="ECO:0000259" key="6">
    <source>
        <dbReference type="PROSITE" id="PS51198"/>
    </source>
</evidence>
<dbReference type="GO" id="GO:0005524">
    <property type="term" value="F:ATP binding"/>
    <property type="evidence" value="ECO:0007669"/>
    <property type="project" value="UniProtKB-UniRule"/>
</dbReference>
<dbReference type="GO" id="GO:0016787">
    <property type="term" value="F:hydrolase activity"/>
    <property type="evidence" value="ECO:0007669"/>
    <property type="project" value="UniProtKB-UniRule"/>
</dbReference>
<dbReference type="Gene3D" id="3.40.50.300">
    <property type="entry name" value="P-loop containing nucleotide triphosphate hydrolases"/>
    <property type="match status" value="3"/>
</dbReference>
<evidence type="ECO:0000256" key="2">
    <source>
        <dbReference type="ARBA" id="ARBA00022801"/>
    </source>
</evidence>
<keyword evidence="2 5" id="KW-0378">Hydrolase</keyword>
<comment type="caution">
    <text evidence="7">The sequence shown here is derived from an EMBL/GenBank/DDBJ whole genome shotgun (WGS) entry which is preliminary data.</text>
</comment>
<feature type="domain" description="UvrD-like helicase ATP-binding" evidence="6">
    <location>
        <begin position="179"/>
        <end position="585"/>
    </location>
</feature>
<reference evidence="7" key="1">
    <citation type="submission" date="2022-01" db="EMBL/GenBank/DDBJ databases">
        <title>Antribacter sp. nov., isolated from Guizhou of China.</title>
        <authorList>
            <person name="Chengliang C."/>
            <person name="Ya Z."/>
        </authorList>
    </citation>
    <scope>NUCLEOTIDE SEQUENCE</scope>
    <source>
        <strain evidence="7">KLBMP 9083</strain>
    </source>
</reference>
<evidence type="ECO:0000313" key="7">
    <source>
        <dbReference type="EMBL" id="MCF4123339.1"/>
    </source>
</evidence>
<keyword evidence="3 5" id="KW-0347">Helicase</keyword>
<name>A0AA41QJR6_9MICO</name>
<evidence type="ECO:0000256" key="1">
    <source>
        <dbReference type="ARBA" id="ARBA00022741"/>
    </source>
</evidence>
<dbReference type="AlphaFoldDB" id="A0AA41QJR6"/>
<proteinExistence type="predicted"/>
<evidence type="ECO:0000256" key="5">
    <source>
        <dbReference type="PROSITE-ProRule" id="PRU00560"/>
    </source>
</evidence>
<evidence type="ECO:0000256" key="4">
    <source>
        <dbReference type="ARBA" id="ARBA00022840"/>
    </source>
</evidence>
<dbReference type="GO" id="GO:0043138">
    <property type="term" value="F:3'-5' DNA helicase activity"/>
    <property type="evidence" value="ECO:0007669"/>
    <property type="project" value="TreeGrafter"/>
</dbReference>
<dbReference type="EMBL" id="JAKGSG010000058">
    <property type="protein sequence ID" value="MCF4123339.1"/>
    <property type="molecule type" value="Genomic_DNA"/>
</dbReference>
<sequence>MTGIRDELAHEQTVVDVLYARLDELRGAARDRLRRVRRAGAVGTHQNRSERDAFATHYEDRMAQLDAVEDRLAFGRLDLQEGTTRYVGRIGLTDDEHRSLLTDWRAPAAEAFYRATALHPHGVERRRHLVTKGRSVTAVEDEVLDLSADVDTDSLSGEGALLAAMAAGRTGRMSDIVATIQAEQDRIIRSELTGALVVQGGPGTGKTAVALHRAAYLLYAHRRLLERSGVLLVGPSSSFLRYIDQVLPSLGETGVVSTTIADLLPGVRARAHDEGAVAEIKGRLVWREIVRRAVRARERVPATDVRVRVEGHDFVIRRRDIRDAIAHARRAHKPHNAARATFVRDALGRLADQYRDLVGGPLSPEDRASVMEDLRGNRDVRVAINLAWFPITPEKLVEDLFAKPHRLEEAAPELTAADRALLFREPGSPWTESDVPILDEAADLLGEDDSLAQAEARARATERAAEVEYARSVLSSGAAATMIQVDAETLASRFAPTGPRLTTAERAAADRAWTYGHVVVDEAQELSPLAWRMLVRRVPTRSLTIVGDVAQTSSPAGARSWAAHLRPILRDGWRLAELTVSYRTPATVADTAQRVAVAAGLPVSDLRAARDVTGSLTVVGTGRGERGTSSRSVGSTVPDDVVVTEALSLAKEFVGAEAGRVAVVAPAGRVTGLADALTAALPGGLGADEAARLTAQRPEDAQVTVLEPRETKGLEFDAVVLVEPAEVAEGSGGTSDLYVAMTRPTQRLVVVHARDLPEGFEQ</sequence>
<keyword evidence="1 5" id="KW-0547">Nucleotide-binding</keyword>
<dbReference type="GO" id="GO:0003677">
    <property type="term" value="F:DNA binding"/>
    <property type="evidence" value="ECO:0007669"/>
    <property type="project" value="InterPro"/>
</dbReference>
<dbReference type="InterPro" id="IPR027417">
    <property type="entry name" value="P-loop_NTPase"/>
</dbReference>
<keyword evidence="8" id="KW-1185">Reference proteome</keyword>
<dbReference type="GO" id="GO:0000725">
    <property type="term" value="P:recombinational repair"/>
    <property type="evidence" value="ECO:0007669"/>
    <property type="project" value="TreeGrafter"/>
</dbReference>
<dbReference type="SUPFAM" id="SSF52540">
    <property type="entry name" value="P-loop containing nucleoside triphosphate hydrolases"/>
    <property type="match status" value="1"/>
</dbReference>
<dbReference type="Pfam" id="PF13245">
    <property type="entry name" value="AAA_19"/>
    <property type="match status" value="1"/>
</dbReference>
<dbReference type="PANTHER" id="PTHR11070">
    <property type="entry name" value="UVRD / RECB / PCRA DNA HELICASE FAMILY MEMBER"/>
    <property type="match status" value="1"/>
</dbReference>
<dbReference type="PANTHER" id="PTHR11070:SF45">
    <property type="entry name" value="DNA 3'-5' HELICASE"/>
    <property type="match status" value="1"/>
</dbReference>
<keyword evidence="4 5" id="KW-0067">ATP-binding</keyword>
<evidence type="ECO:0000313" key="8">
    <source>
        <dbReference type="Proteomes" id="UP001165405"/>
    </source>
</evidence>
<dbReference type="PROSITE" id="PS51198">
    <property type="entry name" value="UVRD_HELICASE_ATP_BIND"/>
    <property type="match status" value="1"/>
</dbReference>